<evidence type="ECO:0000256" key="6">
    <source>
        <dbReference type="SAM" id="Phobius"/>
    </source>
</evidence>
<feature type="transmembrane region" description="Helical" evidence="6">
    <location>
        <begin position="150"/>
        <end position="172"/>
    </location>
</feature>
<feature type="transmembrane region" description="Helical" evidence="6">
    <location>
        <begin position="268"/>
        <end position="288"/>
    </location>
</feature>
<dbReference type="PANTHER" id="PTHR24421:SF10">
    <property type="entry name" value="NITRATE_NITRITE SENSOR PROTEIN NARQ"/>
    <property type="match status" value="1"/>
</dbReference>
<dbReference type="EC" id="2.7.13.3" evidence="2"/>
<feature type="transmembrane region" description="Helical" evidence="6">
    <location>
        <begin position="179"/>
        <end position="199"/>
    </location>
</feature>
<dbReference type="GO" id="GO:0000160">
    <property type="term" value="P:phosphorelay signal transduction system"/>
    <property type="evidence" value="ECO:0007669"/>
    <property type="project" value="UniProtKB-KW"/>
</dbReference>
<gene>
    <name evidence="7" type="ORF">QJT80_10490</name>
</gene>
<accession>A0AA95KJG7</accession>
<dbReference type="Gene3D" id="3.30.565.10">
    <property type="entry name" value="Histidine kinase-like ATPase, C-terminal domain"/>
    <property type="match status" value="1"/>
</dbReference>
<dbReference type="AlphaFoldDB" id="A0AA95KJG7"/>
<reference evidence="7" key="1">
    <citation type="journal article" date="2023" name="Int. J. Mol. Sci.">
        <title>Metagenomics Revealed a New Genus 'Candidatus Thiocaldithrix dubininis' gen. nov., sp. nov. and a New Species 'Candidatus Thiothrix putei' sp. nov. in the Family Thiotrichaceae, Some Members of Which Have Traits of Both Na+- and H+-Motive Energetics.</title>
        <authorList>
            <person name="Ravin N.V."/>
            <person name="Muntyan M.S."/>
            <person name="Smolyakov D.D."/>
            <person name="Rudenko T.S."/>
            <person name="Beletsky A.V."/>
            <person name="Mardanov A.V."/>
            <person name="Grabovich M.Y."/>
        </authorList>
    </citation>
    <scope>NUCLEOTIDE SEQUENCE</scope>
    <source>
        <strain evidence="7">GKL-01</strain>
    </source>
</reference>
<keyword evidence="5" id="KW-0902">Two-component regulatory system</keyword>
<keyword evidence="6" id="KW-1133">Transmembrane helix</keyword>
<dbReference type="GO" id="GO:0004673">
    <property type="term" value="F:protein histidine kinase activity"/>
    <property type="evidence" value="ECO:0007669"/>
    <property type="project" value="UniProtKB-EC"/>
</dbReference>
<keyword evidence="6" id="KW-0472">Membrane</keyword>
<feature type="transmembrane region" description="Helical" evidence="6">
    <location>
        <begin position="369"/>
        <end position="389"/>
    </location>
</feature>
<evidence type="ECO:0000256" key="4">
    <source>
        <dbReference type="ARBA" id="ARBA00022777"/>
    </source>
</evidence>
<dbReference type="Proteomes" id="UP001300672">
    <property type="component" value="Chromosome"/>
</dbReference>
<evidence type="ECO:0000313" key="7">
    <source>
        <dbReference type="EMBL" id="WGZ89928.1"/>
    </source>
</evidence>
<dbReference type="EMBL" id="CP124755">
    <property type="protein sequence ID" value="WGZ89928.1"/>
    <property type="molecule type" value="Genomic_DNA"/>
</dbReference>
<name>A0AA95KJG7_9GAMM</name>
<feature type="transmembrane region" description="Helical" evidence="6">
    <location>
        <begin position="309"/>
        <end position="328"/>
    </location>
</feature>
<evidence type="ECO:0000256" key="1">
    <source>
        <dbReference type="ARBA" id="ARBA00000085"/>
    </source>
</evidence>
<dbReference type="SUPFAM" id="SSF50156">
    <property type="entry name" value="PDZ domain-like"/>
    <property type="match status" value="1"/>
</dbReference>
<dbReference type="InterPro" id="IPR050482">
    <property type="entry name" value="Sensor_HK_TwoCompSys"/>
</dbReference>
<dbReference type="InterPro" id="IPR036034">
    <property type="entry name" value="PDZ_sf"/>
</dbReference>
<protein>
    <recommendedName>
        <fullName evidence="2">histidine kinase</fullName>
        <ecNumber evidence="2">2.7.13.3</ecNumber>
    </recommendedName>
</protein>
<comment type="catalytic activity">
    <reaction evidence="1">
        <text>ATP + protein L-histidine = ADP + protein N-phospho-L-histidine.</text>
        <dbReference type="EC" id="2.7.13.3"/>
    </reaction>
</comment>
<keyword evidence="4 7" id="KW-0418">Kinase</keyword>
<feature type="transmembrane region" description="Helical" evidence="6">
    <location>
        <begin position="219"/>
        <end position="237"/>
    </location>
</feature>
<dbReference type="Gene3D" id="1.20.5.1930">
    <property type="match status" value="1"/>
</dbReference>
<keyword evidence="6" id="KW-0812">Transmembrane</keyword>
<evidence type="ECO:0000256" key="3">
    <source>
        <dbReference type="ARBA" id="ARBA00022679"/>
    </source>
</evidence>
<reference evidence="7" key="2">
    <citation type="submission" date="2023-04" db="EMBL/GenBank/DDBJ databases">
        <authorList>
            <person name="Beletskiy A.V."/>
            <person name="Mardanov A.V."/>
            <person name="Ravin N.V."/>
        </authorList>
    </citation>
    <scope>NUCLEOTIDE SEQUENCE</scope>
    <source>
        <strain evidence="7">GKL-01</strain>
    </source>
</reference>
<dbReference type="InterPro" id="IPR036890">
    <property type="entry name" value="HATPase_C_sf"/>
</dbReference>
<feature type="transmembrane region" description="Helical" evidence="6">
    <location>
        <begin position="244"/>
        <end position="262"/>
    </location>
</feature>
<keyword evidence="3" id="KW-0808">Transferase</keyword>
<feature type="transmembrane region" description="Helical" evidence="6">
    <location>
        <begin position="395"/>
        <end position="412"/>
    </location>
</feature>
<dbReference type="KEGG" id="tdu:QJT80_10490"/>
<organism evidence="7">
    <name type="scientific">Candidatus Thiocaldithrix dubininis</name>
    <dbReference type="NCBI Taxonomy" id="3080823"/>
    <lineage>
        <taxon>Bacteria</taxon>
        <taxon>Pseudomonadati</taxon>
        <taxon>Pseudomonadota</taxon>
        <taxon>Gammaproteobacteria</taxon>
        <taxon>Thiotrichales</taxon>
        <taxon>Thiotrichaceae</taxon>
        <taxon>Candidatus Thiocaldithrix</taxon>
    </lineage>
</organism>
<sequence>MWLTSKVLFKDYYVAPIVILFAAFLLIIFTEILIISVRVQQPWLGIQLENYQQDLFVTKVQDDSPAHHKLFEDDLIKGIIWKDHYITLNGNVLKGALANKNFVDFHNYLALQTKLEEILKHEKRINLVLGNNEVVSLFPHQNTPLYSLELLFWGLFISNTIGLLIGVMIWVYKPYRLESVCLLIASLSYFGAQSIYRLISSRELYINADLLNALAGLEAFFFYSFMCVVLILIGFYPNKVISKHYLYILPIVFLVLTLNYYFKWIELPLHIFILPILPMLLFASWLFYKQWQLSTGNPINRTTVLVLQLSVLLPAWLIVIFHAVPMILEVNPIISTLSARILLISMFLGWGIGIVRYHLFSIEYWWFKSLLWVIGGSLIVIVDVVLIGLFQASEVYALSLSILIVGFVYFPLRQLLLTKLLPDNYQILQDFLEYFSQSILQANFSGEFEKIWYQALNEKFKPLNIYTIQQTDCKVVLVDNGLVLRVPNLIGTSAYLLSGKQMAARLFNKADIKNVNSLLAIIRLAHNASNIREHAVLEERRRIMHDLHDTVGAQLLTLTYKLSNPENRLQVKQALTTLRDTIRLSLKKNISFLSESLADWRVEIAERTELVGVELLWLQDESVDAIQLSTYQLLDLSQILRELVSNALKHAHPRHIEVQIVILDKQQLNLTLMHDGQIATPEHWHEGTGMHSIRTRLHRLKGNISILLTMQPELQLCINIVLPII</sequence>
<evidence type="ECO:0000256" key="2">
    <source>
        <dbReference type="ARBA" id="ARBA00012438"/>
    </source>
</evidence>
<feature type="transmembrane region" description="Helical" evidence="6">
    <location>
        <begin position="12"/>
        <end position="35"/>
    </location>
</feature>
<dbReference type="SUPFAM" id="SSF55874">
    <property type="entry name" value="ATPase domain of HSP90 chaperone/DNA topoisomerase II/histidine kinase"/>
    <property type="match status" value="1"/>
</dbReference>
<evidence type="ECO:0000256" key="5">
    <source>
        <dbReference type="ARBA" id="ARBA00023012"/>
    </source>
</evidence>
<dbReference type="PANTHER" id="PTHR24421">
    <property type="entry name" value="NITRATE/NITRITE SENSOR PROTEIN NARX-RELATED"/>
    <property type="match status" value="1"/>
</dbReference>
<proteinExistence type="predicted"/>
<feature type="transmembrane region" description="Helical" evidence="6">
    <location>
        <begin position="334"/>
        <end position="357"/>
    </location>
</feature>